<sequence length="70" mass="7393">MKKALLANQDNFVILELSNSILDQHTRQNIFAVPTCVTAGTQDAEGDALTVAAAAAALQIHGTGDRNATW</sequence>
<name>A0A5B7IBG2_PORTR</name>
<proteinExistence type="predicted"/>
<organism evidence="1 2">
    <name type="scientific">Portunus trituberculatus</name>
    <name type="common">Swimming crab</name>
    <name type="synonym">Neptunus trituberculatus</name>
    <dbReference type="NCBI Taxonomy" id="210409"/>
    <lineage>
        <taxon>Eukaryota</taxon>
        <taxon>Metazoa</taxon>
        <taxon>Ecdysozoa</taxon>
        <taxon>Arthropoda</taxon>
        <taxon>Crustacea</taxon>
        <taxon>Multicrustacea</taxon>
        <taxon>Malacostraca</taxon>
        <taxon>Eumalacostraca</taxon>
        <taxon>Eucarida</taxon>
        <taxon>Decapoda</taxon>
        <taxon>Pleocyemata</taxon>
        <taxon>Brachyura</taxon>
        <taxon>Eubrachyura</taxon>
        <taxon>Portunoidea</taxon>
        <taxon>Portunidae</taxon>
        <taxon>Portuninae</taxon>
        <taxon>Portunus</taxon>
    </lineage>
</organism>
<accession>A0A5B7IBG2</accession>
<evidence type="ECO:0000313" key="1">
    <source>
        <dbReference type="EMBL" id="MPC79555.1"/>
    </source>
</evidence>
<dbReference type="AlphaFoldDB" id="A0A5B7IBG2"/>
<reference evidence="1 2" key="1">
    <citation type="submission" date="2019-05" db="EMBL/GenBank/DDBJ databases">
        <title>Another draft genome of Portunus trituberculatus and its Hox gene families provides insights of decapod evolution.</title>
        <authorList>
            <person name="Jeong J.-H."/>
            <person name="Song I."/>
            <person name="Kim S."/>
            <person name="Choi T."/>
            <person name="Kim D."/>
            <person name="Ryu S."/>
            <person name="Kim W."/>
        </authorList>
    </citation>
    <scope>NUCLEOTIDE SEQUENCE [LARGE SCALE GENOMIC DNA]</scope>
    <source>
        <tissue evidence="1">Muscle</tissue>
    </source>
</reference>
<keyword evidence="2" id="KW-1185">Reference proteome</keyword>
<dbReference type="Proteomes" id="UP000324222">
    <property type="component" value="Unassembled WGS sequence"/>
</dbReference>
<protein>
    <submittedName>
        <fullName evidence="1">Uncharacterized protein</fullName>
    </submittedName>
</protein>
<dbReference type="EMBL" id="VSRR010051435">
    <property type="protein sequence ID" value="MPC79555.1"/>
    <property type="molecule type" value="Genomic_DNA"/>
</dbReference>
<evidence type="ECO:0000313" key="2">
    <source>
        <dbReference type="Proteomes" id="UP000324222"/>
    </source>
</evidence>
<comment type="caution">
    <text evidence="1">The sequence shown here is derived from an EMBL/GenBank/DDBJ whole genome shotgun (WGS) entry which is preliminary data.</text>
</comment>
<gene>
    <name evidence="1" type="ORF">E2C01_074086</name>
</gene>